<dbReference type="PANTHER" id="PTHR43544:SF7">
    <property type="entry name" value="NADB-LER2"/>
    <property type="match status" value="1"/>
</dbReference>
<organism evidence="4 5">
    <name type="scientific">Pichia sorbitophila (strain ATCC MYA-4447 / BCRC 22081 / CBS 7064 / NBRC 10061 / NRRL Y-12695)</name>
    <name type="common">Hybrid yeast</name>
    <dbReference type="NCBI Taxonomy" id="559304"/>
    <lineage>
        <taxon>Eukaryota</taxon>
        <taxon>Fungi</taxon>
        <taxon>Dikarya</taxon>
        <taxon>Ascomycota</taxon>
        <taxon>Saccharomycotina</taxon>
        <taxon>Pichiomycetes</taxon>
        <taxon>Debaryomycetaceae</taxon>
        <taxon>Millerozyma</taxon>
    </lineage>
</organism>
<reference evidence="4 5" key="1">
    <citation type="journal article" date="2012" name="G3 (Bethesda)">
        <title>Pichia sorbitophila, an interspecies yeast hybrid reveals early steps of genome resolution following polyploidization.</title>
        <authorList>
            <person name="Leh Louis V."/>
            <person name="Despons L."/>
            <person name="Friedrich A."/>
            <person name="Martin T."/>
            <person name="Durrens P."/>
            <person name="Casaregola S."/>
            <person name="Neuveglise C."/>
            <person name="Fairhead C."/>
            <person name="Marck C."/>
            <person name="Cruz J.A."/>
            <person name="Straub M.L."/>
            <person name="Kugler V."/>
            <person name="Sacerdot C."/>
            <person name="Uzunov Z."/>
            <person name="Thierry A."/>
            <person name="Weiss S."/>
            <person name="Bleykasten C."/>
            <person name="De Montigny J."/>
            <person name="Jacques N."/>
            <person name="Jung P."/>
            <person name="Lemaire M."/>
            <person name="Mallet S."/>
            <person name="Morel G."/>
            <person name="Richard G.F."/>
            <person name="Sarkar A."/>
            <person name="Savel G."/>
            <person name="Schacherer J."/>
            <person name="Seret M.L."/>
            <person name="Talla E."/>
            <person name="Samson G."/>
            <person name="Jubin C."/>
            <person name="Poulain J."/>
            <person name="Vacherie B."/>
            <person name="Barbe V."/>
            <person name="Pelletier E."/>
            <person name="Sherman D.J."/>
            <person name="Westhof E."/>
            <person name="Weissenbach J."/>
            <person name="Baret P.V."/>
            <person name="Wincker P."/>
            <person name="Gaillardin C."/>
            <person name="Dujon B."/>
            <person name="Souciet J.L."/>
        </authorList>
    </citation>
    <scope>NUCLEOTIDE SEQUENCE [LARGE SCALE GENOMIC DNA]</scope>
    <source>
        <strain evidence="5">ATCC MYA-4447 / BCRC 22081 / CBS 7064 / NBRC 10061 / NRRL Y-12695</strain>
    </source>
</reference>
<dbReference type="PANTHER" id="PTHR43544">
    <property type="entry name" value="SHORT-CHAIN DEHYDROGENASE/REDUCTASE"/>
    <property type="match status" value="1"/>
</dbReference>
<evidence type="ECO:0000256" key="3">
    <source>
        <dbReference type="ARBA" id="ARBA00023002"/>
    </source>
</evidence>
<evidence type="ECO:0000256" key="2">
    <source>
        <dbReference type="ARBA" id="ARBA00022857"/>
    </source>
</evidence>
<sequence length="254" mass="27887">MTSSKVYLITGGNRGIGFALVKELSKDENNFIIASVRDPSKNDEFKVFSESKKNVSTVKLDLDKDSDIESLGDQLGKLTDKVDVFISNAGIANALHKVVEAPKEVYITNYRVNALAPVFIFQKVYPFLKKSETKKAIFVSTSGASFSEFMSGPISAYGSSKAALNFSVLQLSSELSNEGFTIFAVHPGMVSSDMGNRALEKLPQLMPELKEFFSSSLTVLTPNESALSLSKVIEASDSQYNGKFYYYDGSEHKF</sequence>
<dbReference type="GO" id="GO:0005737">
    <property type="term" value="C:cytoplasm"/>
    <property type="evidence" value="ECO:0007669"/>
    <property type="project" value="TreeGrafter"/>
</dbReference>
<dbReference type="Pfam" id="PF00106">
    <property type="entry name" value="adh_short"/>
    <property type="match status" value="1"/>
</dbReference>
<dbReference type="InterPro" id="IPR051468">
    <property type="entry name" value="Fungal_SecMetab_SDRs"/>
</dbReference>
<evidence type="ECO:0000313" key="4">
    <source>
        <dbReference type="EMBL" id="CCE83103.1"/>
    </source>
</evidence>
<keyword evidence="5" id="KW-1185">Reference proteome</keyword>
<dbReference type="SUPFAM" id="SSF51735">
    <property type="entry name" value="NAD(P)-binding Rossmann-fold domains"/>
    <property type="match status" value="1"/>
</dbReference>
<dbReference type="Proteomes" id="UP000005222">
    <property type="component" value="Chromosome J"/>
</dbReference>
<dbReference type="InParanoid" id="G8YDS2"/>
<dbReference type="GO" id="GO:0016491">
    <property type="term" value="F:oxidoreductase activity"/>
    <property type="evidence" value="ECO:0007669"/>
    <property type="project" value="UniProtKB-KW"/>
</dbReference>
<dbReference type="FunCoup" id="G8YDS2">
    <property type="interactions" value="99"/>
</dbReference>
<dbReference type="OrthoDB" id="4096546at2759"/>
<dbReference type="CDD" id="cd05325">
    <property type="entry name" value="carb_red_sniffer_like_SDR_c"/>
    <property type="match status" value="1"/>
</dbReference>
<dbReference type="OMA" id="MIAFACY"/>
<gene>
    <name evidence="4" type="primary">Piso0_002882</name>
    <name evidence="4" type="ORF">GNLVRS01_PISO0J21591g</name>
</gene>
<evidence type="ECO:0000313" key="5">
    <source>
        <dbReference type="Proteomes" id="UP000005222"/>
    </source>
</evidence>
<keyword evidence="2" id="KW-0521">NADP</keyword>
<dbReference type="HOGENOM" id="CLU_010194_9_1_1"/>
<accession>G8YDS2</accession>
<evidence type="ECO:0000256" key="1">
    <source>
        <dbReference type="ARBA" id="ARBA00006484"/>
    </source>
</evidence>
<proteinExistence type="inferred from homology"/>
<dbReference type="InterPro" id="IPR036291">
    <property type="entry name" value="NAD(P)-bd_dom_sf"/>
</dbReference>
<comment type="similarity">
    <text evidence="1">Belongs to the short-chain dehydrogenases/reductases (SDR) family.</text>
</comment>
<dbReference type="EMBL" id="FO082050">
    <property type="protein sequence ID" value="CCE83103.1"/>
    <property type="molecule type" value="Genomic_DNA"/>
</dbReference>
<dbReference type="eggNOG" id="KOG1611">
    <property type="taxonomic scope" value="Eukaryota"/>
</dbReference>
<dbReference type="InterPro" id="IPR002347">
    <property type="entry name" value="SDR_fam"/>
</dbReference>
<dbReference type="Gene3D" id="3.40.50.720">
    <property type="entry name" value="NAD(P)-binding Rossmann-like Domain"/>
    <property type="match status" value="1"/>
</dbReference>
<dbReference type="PRINTS" id="PR00081">
    <property type="entry name" value="GDHRDH"/>
</dbReference>
<protein>
    <submittedName>
        <fullName evidence="4">Piso0_002882 protein</fullName>
    </submittedName>
</protein>
<dbReference type="AlphaFoldDB" id="G8YDS2"/>
<keyword evidence="3" id="KW-0560">Oxidoreductase</keyword>
<name>G8YDS2_PICSO</name>